<dbReference type="AlphaFoldDB" id="A0A1Y3B715"/>
<protein>
    <submittedName>
        <fullName evidence="2">Uncharacterized protein</fullName>
    </submittedName>
</protein>
<reference evidence="2 3" key="1">
    <citation type="submission" date="2017-03" db="EMBL/GenBank/DDBJ databases">
        <title>Genome Survey of Euroglyphus maynei.</title>
        <authorList>
            <person name="Arlian L.G."/>
            <person name="Morgan M.S."/>
            <person name="Rider S.D."/>
        </authorList>
    </citation>
    <scope>NUCLEOTIDE SEQUENCE [LARGE SCALE GENOMIC DNA]</scope>
    <source>
        <strain evidence="2">Arlian Lab</strain>
        <tissue evidence="2">Whole body</tissue>
    </source>
</reference>
<sequence length="224" mass="25887">QLAEANLPQITVDEVSQLDTAATTAENNDQFMAIEQPMEEEPPSLQSLNDDNDDDGKLEKKSRFKKPKINLTTARIRSSMKGVRLPRSFRTNKKKLNVQDPSTMTTDFDEKLNPKISLLKRRPFKRLNRYEQNKQQQQHLPRLPDIPESQSSSSGSHKESPQLYQRSRSHNSMEIEFPVGIPLDAPYEEEYDEPVSSFDHSPFHRYPDQDVHGTEQKILEEIEP</sequence>
<proteinExistence type="predicted"/>
<dbReference type="EMBL" id="MUJZ01036575">
    <property type="protein sequence ID" value="OTF76622.1"/>
    <property type="molecule type" value="Genomic_DNA"/>
</dbReference>
<feature type="non-terminal residue" evidence="2">
    <location>
        <position position="1"/>
    </location>
</feature>
<feature type="non-terminal residue" evidence="2">
    <location>
        <position position="224"/>
    </location>
</feature>
<comment type="caution">
    <text evidence="2">The sequence shown here is derived from an EMBL/GenBank/DDBJ whole genome shotgun (WGS) entry which is preliminary data.</text>
</comment>
<keyword evidence="3" id="KW-1185">Reference proteome</keyword>
<accession>A0A1Y3B715</accession>
<gene>
    <name evidence="2" type="ORF">BLA29_011027</name>
</gene>
<feature type="compositionally biased region" description="Basic residues" evidence="1">
    <location>
        <begin position="118"/>
        <end position="127"/>
    </location>
</feature>
<organism evidence="2 3">
    <name type="scientific">Euroglyphus maynei</name>
    <name type="common">Mayne's house dust mite</name>
    <dbReference type="NCBI Taxonomy" id="6958"/>
    <lineage>
        <taxon>Eukaryota</taxon>
        <taxon>Metazoa</taxon>
        <taxon>Ecdysozoa</taxon>
        <taxon>Arthropoda</taxon>
        <taxon>Chelicerata</taxon>
        <taxon>Arachnida</taxon>
        <taxon>Acari</taxon>
        <taxon>Acariformes</taxon>
        <taxon>Sarcoptiformes</taxon>
        <taxon>Astigmata</taxon>
        <taxon>Psoroptidia</taxon>
        <taxon>Analgoidea</taxon>
        <taxon>Pyroglyphidae</taxon>
        <taxon>Pyroglyphinae</taxon>
        <taxon>Euroglyphus</taxon>
    </lineage>
</organism>
<evidence type="ECO:0000313" key="2">
    <source>
        <dbReference type="EMBL" id="OTF76622.1"/>
    </source>
</evidence>
<feature type="region of interest" description="Disordered" evidence="1">
    <location>
        <begin position="19"/>
        <end position="224"/>
    </location>
</feature>
<dbReference type="Proteomes" id="UP000194236">
    <property type="component" value="Unassembled WGS sequence"/>
</dbReference>
<feature type="compositionally biased region" description="Polar residues" evidence="1">
    <location>
        <begin position="19"/>
        <end position="30"/>
    </location>
</feature>
<name>A0A1Y3B715_EURMA</name>
<feature type="compositionally biased region" description="Polar residues" evidence="1">
    <location>
        <begin position="162"/>
        <end position="172"/>
    </location>
</feature>
<evidence type="ECO:0000313" key="3">
    <source>
        <dbReference type="Proteomes" id="UP000194236"/>
    </source>
</evidence>
<feature type="compositionally biased region" description="Basic and acidic residues" evidence="1">
    <location>
        <begin position="201"/>
        <end position="224"/>
    </location>
</feature>
<evidence type="ECO:0000256" key="1">
    <source>
        <dbReference type="SAM" id="MobiDB-lite"/>
    </source>
</evidence>